<accession>A0A0P0VWD4</accession>
<protein>
    <submittedName>
        <fullName evidence="1">Os03g0295050 protein</fullName>
    </submittedName>
</protein>
<reference evidence="2" key="1">
    <citation type="journal article" date="2005" name="Nature">
        <title>The map-based sequence of the rice genome.</title>
        <authorList>
            <consortium name="International rice genome sequencing project (IRGSP)"/>
            <person name="Matsumoto T."/>
            <person name="Wu J."/>
            <person name="Kanamori H."/>
            <person name="Katayose Y."/>
            <person name="Fujisawa M."/>
            <person name="Namiki N."/>
            <person name="Mizuno H."/>
            <person name="Yamamoto K."/>
            <person name="Antonio B.A."/>
            <person name="Baba T."/>
            <person name="Sakata K."/>
            <person name="Nagamura Y."/>
            <person name="Aoki H."/>
            <person name="Arikawa K."/>
            <person name="Arita K."/>
            <person name="Bito T."/>
            <person name="Chiden Y."/>
            <person name="Fujitsuka N."/>
            <person name="Fukunaka R."/>
            <person name="Hamada M."/>
            <person name="Harada C."/>
            <person name="Hayashi A."/>
            <person name="Hijishita S."/>
            <person name="Honda M."/>
            <person name="Hosokawa S."/>
            <person name="Ichikawa Y."/>
            <person name="Idonuma A."/>
            <person name="Iijima M."/>
            <person name="Ikeda M."/>
            <person name="Ikeno M."/>
            <person name="Ito K."/>
            <person name="Ito S."/>
            <person name="Ito T."/>
            <person name="Ito Y."/>
            <person name="Ito Y."/>
            <person name="Iwabuchi A."/>
            <person name="Kamiya K."/>
            <person name="Karasawa W."/>
            <person name="Kurita K."/>
            <person name="Katagiri S."/>
            <person name="Kikuta A."/>
            <person name="Kobayashi H."/>
            <person name="Kobayashi N."/>
            <person name="Machita K."/>
            <person name="Maehara T."/>
            <person name="Masukawa M."/>
            <person name="Mizubayashi T."/>
            <person name="Mukai Y."/>
            <person name="Nagasaki H."/>
            <person name="Nagata Y."/>
            <person name="Naito S."/>
            <person name="Nakashima M."/>
            <person name="Nakama Y."/>
            <person name="Nakamichi Y."/>
            <person name="Nakamura M."/>
            <person name="Meguro A."/>
            <person name="Negishi M."/>
            <person name="Ohta I."/>
            <person name="Ohta T."/>
            <person name="Okamoto M."/>
            <person name="Ono N."/>
            <person name="Saji S."/>
            <person name="Sakaguchi M."/>
            <person name="Sakai K."/>
            <person name="Shibata M."/>
            <person name="Shimokawa T."/>
            <person name="Song J."/>
            <person name="Takazaki Y."/>
            <person name="Terasawa K."/>
            <person name="Tsugane M."/>
            <person name="Tsuji K."/>
            <person name="Ueda S."/>
            <person name="Waki K."/>
            <person name="Yamagata H."/>
            <person name="Yamamoto M."/>
            <person name="Yamamoto S."/>
            <person name="Yamane H."/>
            <person name="Yoshiki S."/>
            <person name="Yoshihara R."/>
            <person name="Yukawa K."/>
            <person name="Zhong H."/>
            <person name="Yano M."/>
            <person name="Yuan Q."/>
            <person name="Ouyang S."/>
            <person name="Liu J."/>
            <person name="Jones K.M."/>
            <person name="Gansberger K."/>
            <person name="Moffat K."/>
            <person name="Hill J."/>
            <person name="Bera J."/>
            <person name="Fadrosh D."/>
            <person name="Jin S."/>
            <person name="Johri S."/>
            <person name="Kim M."/>
            <person name="Overton L."/>
            <person name="Reardon M."/>
            <person name="Tsitrin T."/>
            <person name="Vuong H."/>
            <person name="Weaver B."/>
            <person name="Ciecko A."/>
            <person name="Tallon L."/>
            <person name="Jackson J."/>
            <person name="Pai G."/>
            <person name="Aken S.V."/>
            <person name="Utterback T."/>
            <person name="Reidmuller S."/>
            <person name="Feldblyum T."/>
            <person name="Hsiao J."/>
            <person name="Zismann V."/>
            <person name="Iobst S."/>
            <person name="de Vazeille A.R."/>
            <person name="Buell C.R."/>
            <person name="Ying K."/>
            <person name="Li Y."/>
            <person name="Lu T."/>
            <person name="Huang Y."/>
            <person name="Zhao Q."/>
            <person name="Feng Q."/>
            <person name="Zhang L."/>
            <person name="Zhu J."/>
            <person name="Weng Q."/>
            <person name="Mu J."/>
            <person name="Lu Y."/>
            <person name="Fan D."/>
            <person name="Liu Y."/>
            <person name="Guan J."/>
            <person name="Zhang Y."/>
            <person name="Yu S."/>
            <person name="Liu X."/>
            <person name="Zhang Y."/>
            <person name="Hong G."/>
            <person name="Han B."/>
            <person name="Choisne N."/>
            <person name="Demange N."/>
            <person name="Orjeda G."/>
            <person name="Samain S."/>
            <person name="Cattolico L."/>
            <person name="Pelletier E."/>
            <person name="Couloux A."/>
            <person name="Segurens B."/>
            <person name="Wincker P."/>
            <person name="D'Hont A."/>
            <person name="Scarpelli C."/>
            <person name="Weissenbach J."/>
            <person name="Salanoubat M."/>
            <person name="Quetier F."/>
            <person name="Yu Y."/>
            <person name="Kim H.R."/>
            <person name="Rambo T."/>
            <person name="Currie J."/>
            <person name="Collura K."/>
            <person name="Luo M."/>
            <person name="Yang T."/>
            <person name="Ammiraju J.S.S."/>
            <person name="Engler F."/>
            <person name="Soderlund C."/>
            <person name="Wing R.A."/>
            <person name="Palmer L.E."/>
            <person name="de la Bastide M."/>
            <person name="Spiegel L."/>
            <person name="Nascimento L."/>
            <person name="Zutavern T."/>
            <person name="O'Shaughnessy A."/>
            <person name="Dike S."/>
            <person name="Dedhia N."/>
            <person name="Preston R."/>
            <person name="Balija V."/>
            <person name="McCombie W.R."/>
            <person name="Chow T."/>
            <person name="Chen H."/>
            <person name="Chung M."/>
            <person name="Chen C."/>
            <person name="Shaw J."/>
            <person name="Wu H."/>
            <person name="Hsiao K."/>
            <person name="Chao Y."/>
            <person name="Chu M."/>
            <person name="Cheng C."/>
            <person name="Hour A."/>
            <person name="Lee P."/>
            <person name="Lin S."/>
            <person name="Lin Y."/>
            <person name="Liou J."/>
            <person name="Liu S."/>
            <person name="Hsing Y."/>
            <person name="Raghuvanshi S."/>
            <person name="Mohanty A."/>
            <person name="Bharti A.K."/>
            <person name="Gaur A."/>
            <person name="Gupta V."/>
            <person name="Kumar D."/>
            <person name="Ravi V."/>
            <person name="Vij S."/>
            <person name="Kapur A."/>
            <person name="Khurana P."/>
            <person name="Khurana P."/>
            <person name="Khurana J.P."/>
            <person name="Tyagi A.K."/>
            <person name="Gaikwad K."/>
            <person name="Singh A."/>
            <person name="Dalal V."/>
            <person name="Srivastava S."/>
            <person name="Dixit A."/>
            <person name="Pal A.K."/>
            <person name="Ghazi I.A."/>
            <person name="Yadav M."/>
            <person name="Pandit A."/>
            <person name="Bhargava A."/>
            <person name="Sureshbabu K."/>
            <person name="Batra K."/>
            <person name="Sharma T.R."/>
            <person name="Mohapatra T."/>
            <person name="Singh N.K."/>
            <person name="Messing J."/>
            <person name="Nelson A.B."/>
            <person name="Fuks G."/>
            <person name="Kavchok S."/>
            <person name="Keizer G."/>
            <person name="Linton E."/>
            <person name="Llaca V."/>
            <person name="Song R."/>
            <person name="Tanyolac B."/>
            <person name="Young S."/>
            <person name="Ho-Il K."/>
            <person name="Hahn J.H."/>
            <person name="Sangsakoo G."/>
            <person name="Vanavichit A."/>
            <person name="de Mattos Luiz.A.T."/>
            <person name="Zimmer P.D."/>
            <person name="Malone G."/>
            <person name="Dellagostin O."/>
            <person name="de Oliveira A.C."/>
            <person name="Bevan M."/>
            <person name="Bancroft I."/>
            <person name="Minx P."/>
            <person name="Cordum H."/>
            <person name="Wilson R."/>
            <person name="Cheng Z."/>
            <person name="Jin W."/>
            <person name="Jiang J."/>
            <person name="Leong S.A."/>
            <person name="Iwama H."/>
            <person name="Gojobori T."/>
            <person name="Itoh T."/>
            <person name="Niimura Y."/>
            <person name="Fujii Y."/>
            <person name="Habara T."/>
            <person name="Sakai H."/>
            <person name="Sato Y."/>
            <person name="Wilson G."/>
            <person name="Kumar K."/>
            <person name="McCouch S."/>
            <person name="Juretic N."/>
            <person name="Hoen D."/>
            <person name="Wright S."/>
            <person name="Bruskiewich R."/>
            <person name="Bureau T."/>
            <person name="Miyao A."/>
            <person name="Hirochika H."/>
            <person name="Nishikawa T."/>
            <person name="Kadowaki K."/>
            <person name="Sugiura M."/>
            <person name="Burr B."/>
            <person name="Sasaki T."/>
        </authorList>
    </citation>
    <scope>NUCLEOTIDE SEQUENCE [LARGE SCALE GENOMIC DNA]</scope>
    <source>
        <strain evidence="2">cv. Nipponbare</strain>
    </source>
</reference>
<keyword evidence="2" id="KW-1185">Reference proteome</keyword>
<reference evidence="1 2" key="3">
    <citation type="journal article" date="2013" name="Rice">
        <title>Improvement of the Oryza sativa Nipponbare reference genome using next generation sequence and optical map data.</title>
        <authorList>
            <person name="Kawahara Y."/>
            <person name="de la Bastide M."/>
            <person name="Hamilton J.P."/>
            <person name="Kanamori H."/>
            <person name="McCombie W.R."/>
            <person name="Ouyang S."/>
            <person name="Schwartz D.C."/>
            <person name="Tanaka T."/>
            <person name="Wu J."/>
            <person name="Zhou S."/>
            <person name="Childs K.L."/>
            <person name="Davidson R.M."/>
            <person name="Lin H."/>
            <person name="Quesada-Ocampo L."/>
            <person name="Vaillancourt B."/>
            <person name="Sakai H."/>
            <person name="Lee S.S."/>
            <person name="Kim J."/>
            <person name="Numa H."/>
            <person name="Itoh T."/>
            <person name="Buell C.R."/>
            <person name="Matsumoto T."/>
        </authorList>
    </citation>
    <scope>NUCLEOTIDE SEQUENCE [LARGE SCALE GENOMIC DNA]</scope>
    <source>
        <strain evidence="2">cv. Nipponbare</strain>
    </source>
</reference>
<organism evidence="1 2">
    <name type="scientific">Oryza sativa subsp. japonica</name>
    <name type="common">Rice</name>
    <dbReference type="NCBI Taxonomy" id="39947"/>
    <lineage>
        <taxon>Eukaryota</taxon>
        <taxon>Viridiplantae</taxon>
        <taxon>Streptophyta</taxon>
        <taxon>Embryophyta</taxon>
        <taxon>Tracheophyta</taxon>
        <taxon>Spermatophyta</taxon>
        <taxon>Magnoliopsida</taxon>
        <taxon>Liliopsida</taxon>
        <taxon>Poales</taxon>
        <taxon>Poaceae</taxon>
        <taxon>BOP clade</taxon>
        <taxon>Oryzoideae</taxon>
        <taxon>Oryzeae</taxon>
        <taxon>Oryzinae</taxon>
        <taxon>Oryza</taxon>
        <taxon>Oryza sativa</taxon>
    </lineage>
</organism>
<dbReference type="Proteomes" id="UP000059680">
    <property type="component" value="Chromosome 3"/>
</dbReference>
<sequence length="144" mass="16064">MHHPSLVHENVRADPDGDAAIDGSYVDTVGENFWRYPTLEAAIGAAHVRTAFLPHSDFHTLSPPAPPIARWPTLPEQKEVADAAGPFWVNSRRQSVLADEFRRRIAGSRRRRAWLMRDVRSSNSNYGTLALTPPDLACSQVHLC</sequence>
<dbReference type="PaxDb" id="39947-A0A0P0VWD4"/>
<name>A0A0P0VWD4_ORYSJ</name>
<evidence type="ECO:0000313" key="1">
    <source>
        <dbReference type="EMBL" id="BAS83707.1"/>
    </source>
</evidence>
<dbReference type="AlphaFoldDB" id="A0A0P0VWD4"/>
<dbReference type="EMBL" id="AP014959">
    <property type="protein sequence ID" value="BAS83707.1"/>
    <property type="molecule type" value="Genomic_DNA"/>
</dbReference>
<reference evidence="1 2" key="2">
    <citation type="journal article" date="2013" name="Plant Cell Physiol.">
        <title>Rice Annotation Project Database (RAP-DB): an integrative and interactive database for rice genomics.</title>
        <authorList>
            <person name="Sakai H."/>
            <person name="Lee S.S."/>
            <person name="Tanaka T."/>
            <person name="Numa H."/>
            <person name="Kim J."/>
            <person name="Kawahara Y."/>
            <person name="Wakimoto H."/>
            <person name="Yang C.C."/>
            <person name="Iwamoto M."/>
            <person name="Abe T."/>
            <person name="Yamada Y."/>
            <person name="Muto A."/>
            <person name="Inokuchi H."/>
            <person name="Ikemura T."/>
            <person name="Matsumoto T."/>
            <person name="Sasaki T."/>
            <person name="Itoh T."/>
        </authorList>
    </citation>
    <scope>NUCLEOTIDE SEQUENCE [LARGE SCALE GENOMIC DNA]</scope>
    <source>
        <strain evidence="2">cv. Nipponbare</strain>
    </source>
</reference>
<dbReference type="InParanoid" id="A0A0P0VWD4"/>
<proteinExistence type="predicted"/>
<gene>
    <name evidence="1" type="ordered locus">Os03g0295050</name>
    <name evidence="1" type="ORF">OSNPB_030295050</name>
</gene>
<evidence type="ECO:0000313" key="2">
    <source>
        <dbReference type="Proteomes" id="UP000059680"/>
    </source>
</evidence>